<evidence type="ECO:0000256" key="3">
    <source>
        <dbReference type="ARBA" id="ARBA00022833"/>
    </source>
</evidence>
<feature type="region of interest" description="Disordered" evidence="4">
    <location>
        <begin position="828"/>
        <end position="873"/>
    </location>
</feature>
<evidence type="ECO:0000313" key="7">
    <source>
        <dbReference type="Proteomes" id="UP000183832"/>
    </source>
</evidence>
<dbReference type="Pfam" id="PF12874">
    <property type="entry name" value="zf-met"/>
    <property type="match status" value="2"/>
</dbReference>
<dbReference type="FunFam" id="3.30.160.60:FF:002080">
    <property type="entry name" value="Zinc finger RNA-binding protein"/>
    <property type="match status" value="1"/>
</dbReference>
<organism evidence="6 7">
    <name type="scientific">Clunio marinus</name>
    <dbReference type="NCBI Taxonomy" id="568069"/>
    <lineage>
        <taxon>Eukaryota</taxon>
        <taxon>Metazoa</taxon>
        <taxon>Ecdysozoa</taxon>
        <taxon>Arthropoda</taxon>
        <taxon>Hexapoda</taxon>
        <taxon>Insecta</taxon>
        <taxon>Pterygota</taxon>
        <taxon>Neoptera</taxon>
        <taxon>Endopterygota</taxon>
        <taxon>Diptera</taxon>
        <taxon>Nematocera</taxon>
        <taxon>Chironomoidea</taxon>
        <taxon>Chironomidae</taxon>
        <taxon>Clunio</taxon>
    </lineage>
</organism>
<dbReference type="GO" id="GO:0003725">
    <property type="term" value="F:double-stranded RNA binding"/>
    <property type="evidence" value="ECO:0007669"/>
    <property type="project" value="TreeGrafter"/>
</dbReference>
<dbReference type="InterPro" id="IPR036236">
    <property type="entry name" value="Znf_C2H2_sf"/>
</dbReference>
<feature type="domain" description="DZF" evidence="5">
    <location>
        <begin position="437"/>
        <end position="860"/>
    </location>
</feature>
<evidence type="ECO:0000256" key="1">
    <source>
        <dbReference type="ARBA" id="ARBA00022723"/>
    </source>
</evidence>
<dbReference type="SMART" id="SM00572">
    <property type="entry name" value="DZF"/>
    <property type="match status" value="1"/>
</dbReference>
<dbReference type="OrthoDB" id="8898434at2759"/>
<dbReference type="GO" id="GO:0008270">
    <property type="term" value="F:zinc ion binding"/>
    <property type="evidence" value="ECO:0007669"/>
    <property type="project" value="UniProtKB-KW"/>
</dbReference>
<dbReference type="PANTHER" id="PTHR45762:SF3">
    <property type="entry name" value="ZINC-FINGER PROTEIN AT 72D, ISOFORM B"/>
    <property type="match status" value="1"/>
</dbReference>
<dbReference type="SMART" id="SM00451">
    <property type="entry name" value="ZnF_U1"/>
    <property type="match status" value="3"/>
</dbReference>
<dbReference type="STRING" id="568069.A0A1J1I1S3"/>
<evidence type="ECO:0000259" key="5">
    <source>
        <dbReference type="PROSITE" id="PS51703"/>
    </source>
</evidence>
<feature type="compositionally biased region" description="Low complexity" evidence="4">
    <location>
        <begin position="163"/>
        <end position="184"/>
    </location>
</feature>
<feature type="compositionally biased region" description="Basic and acidic residues" evidence="4">
    <location>
        <begin position="864"/>
        <end position="873"/>
    </location>
</feature>
<feature type="compositionally biased region" description="Polar residues" evidence="4">
    <location>
        <begin position="1"/>
        <end position="17"/>
    </location>
</feature>
<reference evidence="6 7" key="1">
    <citation type="submission" date="2015-04" db="EMBL/GenBank/DDBJ databases">
        <authorList>
            <person name="Syromyatnikov M.Y."/>
            <person name="Popov V.N."/>
        </authorList>
    </citation>
    <scope>NUCLEOTIDE SEQUENCE [LARGE SCALE GENOMIC DNA]</scope>
</reference>
<gene>
    <name evidence="6" type="ORF">CLUMA_CG007681</name>
</gene>
<sequence length="873" mass="97800">MNPNNPSQWHVQFQHGGTQYGAPGSTSYTPAQGAYNYGTPQRAPGYTDQSASYAAASQTYPPTPQPTYDYGYGRPAQTYDTTKTYYQQASASYVAAPSYVDPNAAKTYAQPPTRAPIPQKVTQYSAPASMAAANKQQTTNAPSAAYSNYDSALYSATVYMAQQNNKTPNPNQPQQPGWQKKGNPFKQRQKAVNANKVQQVHYCDVCRISCAGPQTYREHLEGQKHKKREALQKAQQDPQTQSQGTVRGSNLRCELCDVTCTGNDAYAAHVRGSKHQKVVKLHTKLGKPIPSSEPTPIGVTKEKDGESDDVPVGEDIKPVGEEYIEEMKDADGKIVTFNCKLCDCKFNDPNAKEMHTKGRRHRLQYKKKVQPDLIVDVKPTLRQRKMAEREKQRQQMQEEFWNRRRDGGDMDDDERIYWEERRRFEEECGGDGQPWARNFPLMRGGRAPLIGFPMFNNVRRMESLDDRHVIARHAEIYPKEEELQAIQRIVSHTERALKLVSDAMTEIKPIQDAPPKQEENMETQPNAVENESNKDNNVNAEDKTCENKENGNQQNQMISFQKETEGTIRLLKGVMRVGLLAKGLLLQGDSVVQLVVLCAEKPTSAVLKRVVNELPIQLKKISEEQKYTVTMAPVEGAVLVSDGTIIVKVSLTSPLLREPPADTTASTETVSNSEDLLPKEPCLQALAALRHSKWFQARATGLNSCVMIMRIMRDMCQRIPTFTPLNQWAMELLTEKIISSAGMPLSPGDCLRRVMEAISSGILIVGPGLMDPCEKEPVDALNGLTKQQREDITVTAQQFLRYIAFRQIHKVLGMDALPIQKYQGNRPWKFNASRKRRRSGTETSEGDGQKMVKKEGENNVAEAAGEKMDTEAK</sequence>
<dbReference type="InterPro" id="IPR043519">
    <property type="entry name" value="NT_sf"/>
</dbReference>
<dbReference type="InterPro" id="IPR022755">
    <property type="entry name" value="Znf_C2H2_jaz"/>
</dbReference>
<dbReference type="Gene3D" id="3.30.160.60">
    <property type="entry name" value="Classic Zinc Finger"/>
    <property type="match status" value="3"/>
</dbReference>
<dbReference type="Proteomes" id="UP000183832">
    <property type="component" value="Unassembled WGS sequence"/>
</dbReference>
<dbReference type="InterPro" id="IPR013087">
    <property type="entry name" value="Znf_C2H2_type"/>
</dbReference>
<name>A0A1J1I1S3_9DIPT</name>
<feature type="region of interest" description="Disordered" evidence="4">
    <location>
        <begin position="286"/>
        <end position="314"/>
    </location>
</feature>
<dbReference type="Pfam" id="PF07528">
    <property type="entry name" value="DZF_N"/>
    <property type="match status" value="1"/>
</dbReference>
<feature type="region of interest" description="Disordered" evidence="4">
    <location>
        <begin position="163"/>
        <end position="192"/>
    </location>
</feature>
<dbReference type="Pfam" id="PF12171">
    <property type="entry name" value="zf-C2H2_jaz"/>
    <property type="match status" value="1"/>
</dbReference>
<dbReference type="SMART" id="SM00355">
    <property type="entry name" value="ZnF_C2H2"/>
    <property type="match status" value="3"/>
</dbReference>
<protein>
    <submittedName>
        <fullName evidence="6">CLUMA_CG007681, isoform A</fullName>
    </submittedName>
</protein>
<dbReference type="Gene3D" id="3.30.460.10">
    <property type="entry name" value="Beta Polymerase, domain 2"/>
    <property type="match status" value="1"/>
</dbReference>
<feature type="region of interest" description="Disordered" evidence="4">
    <location>
        <begin position="509"/>
        <end position="555"/>
    </location>
</feature>
<dbReference type="AlphaFoldDB" id="A0A1J1I1S3"/>
<proteinExistence type="predicted"/>
<dbReference type="FunFam" id="1.10.1410.40:FF:000001">
    <property type="entry name" value="interleukin enhancer-binding factor 3 isoform X1"/>
    <property type="match status" value="1"/>
</dbReference>
<feature type="compositionally biased region" description="Basic and acidic residues" evidence="4">
    <location>
        <begin position="847"/>
        <end position="857"/>
    </location>
</feature>
<dbReference type="GO" id="GO:0003727">
    <property type="term" value="F:single-stranded RNA binding"/>
    <property type="evidence" value="ECO:0007669"/>
    <property type="project" value="TreeGrafter"/>
</dbReference>
<keyword evidence="7" id="KW-1185">Reference proteome</keyword>
<keyword evidence="2" id="KW-0863">Zinc-finger</keyword>
<dbReference type="FunFam" id="3.30.160.60:FF:000210">
    <property type="entry name" value="Zinc finger RNA-binding protein 2"/>
    <property type="match status" value="1"/>
</dbReference>
<evidence type="ECO:0000313" key="6">
    <source>
        <dbReference type="EMBL" id="CRK94163.1"/>
    </source>
</evidence>
<dbReference type="PROSITE" id="PS00028">
    <property type="entry name" value="ZINC_FINGER_C2H2_1"/>
    <property type="match status" value="1"/>
</dbReference>
<evidence type="ECO:0000256" key="4">
    <source>
        <dbReference type="SAM" id="MobiDB-lite"/>
    </source>
</evidence>
<feature type="region of interest" description="Disordered" evidence="4">
    <location>
        <begin position="1"/>
        <end position="68"/>
    </location>
</feature>
<dbReference type="EMBL" id="CVRI01000038">
    <property type="protein sequence ID" value="CRK94163.1"/>
    <property type="molecule type" value="Genomic_DNA"/>
</dbReference>
<feature type="compositionally biased region" description="Basic and acidic residues" evidence="4">
    <location>
        <begin position="540"/>
        <end position="549"/>
    </location>
</feature>
<dbReference type="Gene3D" id="1.10.1410.40">
    <property type="match status" value="1"/>
</dbReference>
<dbReference type="InterPro" id="IPR003604">
    <property type="entry name" value="Matrin/U1-like-C_Znf_C2H2"/>
</dbReference>
<feature type="compositionally biased region" description="Low complexity" evidence="4">
    <location>
        <begin position="50"/>
        <end position="60"/>
    </location>
</feature>
<accession>A0A1J1I1S3</accession>
<feature type="compositionally biased region" description="Polar residues" evidence="4">
    <location>
        <begin position="233"/>
        <end position="246"/>
    </location>
</feature>
<dbReference type="Pfam" id="PF20965">
    <property type="entry name" value="DZF_C"/>
    <property type="match status" value="1"/>
</dbReference>
<feature type="compositionally biased region" description="Polar residues" evidence="4">
    <location>
        <begin position="522"/>
        <end position="539"/>
    </location>
</feature>
<dbReference type="PANTHER" id="PTHR45762">
    <property type="entry name" value="ZINC FINGER RNA-BINDING PROTEIN"/>
    <property type="match status" value="1"/>
</dbReference>
<dbReference type="PROSITE" id="PS51703">
    <property type="entry name" value="DZF"/>
    <property type="match status" value="1"/>
</dbReference>
<dbReference type="SUPFAM" id="SSF57667">
    <property type="entry name" value="beta-beta-alpha zinc fingers"/>
    <property type="match status" value="3"/>
</dbReference>
<dbReference type="GO" id="GO:0071011">
    <property type="term" value="C:precatalytic spliceosome"/>
    <property type="evidence" value="ECO:0007669"/>
    <property type="project" value="TreeGrafter"/>
</dbReference>
<keyword evidence="3" id="KW-0862">Zinc</keyword>
<dbReference type="InterPro" id="IPR049402">
    <property type="entry name" value="DZF_dom_C"/>
</dbReference>
<feature type="region of interest" description="Disordered" evidence="4">
    <location>
        <begin position="219"/>
        <end position="246"/>
    </location>
</feature>
<dbReference type="InterPro" id="IPR049401">
    <property type="entry name" value="DZF_dom_N"/>
</dbReference>
<evidence type="ECO:0000256" key="2">
    <source>
        <dbReference type="ARBA" id="ARBA00022771"/>
    </source>
</evidence>
<dbReference type="InterPro" id="IPR006561">
    <property type="entry name" value="DZF_dom"/>
</dbReference>
<keyword evidence="1" id="KW-0479">Metal-binding</keyword>